<dbReference type="AlphaFoldDB" id="A0A2G5U160"/>
<name>A0A2G5U160_9PELO</name>
<accession>A0A2G5U160</accession>
<evidence type="ECO:0000313" key="1">
    <source>
        <dbReference type="EMBL" id="PIC33111.1"/>
    </source>
</evidence>
<comment type="caution">
    <text evidence="1">The sequence shown here is derived from an EMBL/GenBank/DDBJ whole genome shotgun (WGS) entry which is preliminary data.</text>
</comment>
<gene>
    <name evidence="1" type="primary">Cnig_chr_IV.g13212</name>
    <name evidence="1" type="ORF">B9Z55_013212</name>
</gene>
<evidence type="ECO:0008006" key="3">
    <source>
        <dbReference type="Google" id="ProtNLM"/>
    </source>
</evidence>
<dbReference type="EMBL" id="PDUG01000004">
    <property type="protein sequence ID" value="PIC33111.1"/>
    <property type="molecule type" value="Genomic_DNA"/>
</dbReference>
<protein>
    <recommendedName>
        <fullName evidence="3">Tc1-like transposase DDE domain-containing protein</fullName>
    </recommendedName>
</protein>
<proteinExistence type="predicted"/>
<dbReference type="OrthoDB" id="7951431at2759"/>
<evidence type="ECO:0000313" key="2">
    <source>
        <dbReference type="Proteomes" id="UP000230233"/>
    </source>
</evidence>
<sequence length="115" mass="13498">MTKKVYIDGIFKKHLFLWTKCHFGRDHLIHHHEAAPVYTAKRAQQWLEEHLPGGTNYRPTRRIRPRLTIPSGVMQKKICSRSHSSFQALEEILPNKRDKVLTVPPSTPTKYVFRP</sequence>
<keyword evidence="2" id="KW-1185">Reference proteome</keyword>
<organism evidence="1 2">
    <name type="scientific">Caenorhabditis nigoni</name>
    <dbReference type="NCBI Taxonomy" id="1611254"/>
    <lineage>
        <taxon>Eukaryota</taxon>
        <taxon>Metazoa</taxon>
        <taxon>Ecdysozoa</taxon>
        <taxon>Nematoda</taxon>
        <taxon>Chromadorea</taxon>
        <taxon>Rhabditida</taxon>
        <taxon>Rhabditina</taxon>
        <taxon>Rhabditomorpha</taxon>
        <taxon>Rhabditoidea</taxon>
        <taxon>Rhabditidae</taxon>
        <taxon>Peloderinae</taxon>
        <taxon>Caenorhabditis</taxon>
    </lineage>
</organism>
<dbReference type="Proteomes" id="UP000230233">
    <property type="component" value="Chromosome IV"/>
</dbReference>
<reference evidence="2" key="1">
    <citation type="submission" date="2017-10" db="EMBL/GenBank/DDBJ databases">
        <title>Rapid genome shrinkage in a self-fertile nematode reveals novel sperm competition proteins.</title>
        <authorList>
            <person name="Yin D."/>
            <person name="Schwarz E.M."/>
            <person name="Thomas C.G."/>
            <person name="Felde R.L."/>
            <person name="Korf I.F."/>
            <person name="Cutter A.D."/>
            <person name="Schartner C.M."/>
            <person name="Ralston E.J."/>
            <person name="Meyer B.J."/>
            <person name="Haag E.S."/>
        </authorList>
    </citation>
    <scope>NUCLEOTIDE SEQUENCE [LARGE SCALE GENOMIC DNA]</scope>
    <source>
        <strain evidence="2">JU1422</strain>
    </source>
</reference>